<reference evidence="2 3" key="1">
    <citation type="submission" date="2018-10" db="EMBL/GenBank/DDBJ databases">
        <title>Genomic Encyclopedia of Archaeal and Bacterial Type Strains, Phase II (KMG-II): from individual species to whole genera.</title>
        <authorList>
            <person name="Goeker M."/>
        </authorList>
    </citation>
    <scope>NUCLEOTIDE SEQUENCE [LARGE SCALE GENOMIC DNA]</scope>
    <source>
        <strain evidence="2 3">DSM 15094</strain>
    </source>
</reference>
<keyword evidence="3" id="KW-1185">Reference proteome</keyword>
<dbReference type="Proteomes" id="UP000280091">
    <property type="component" value="Unassembled WGS sequence"/>
</dbReference>
<proteinExistence type="predicted"/>
<feature type="domain" description="Bacteriophage T5 Orf172 DNA-binding" evidence="1">
    <location>
        <begin position="121"/>
        <end position="196"/>
    </location>
</feature>
<dbReference type="EMBL" id="RBXA01000003">
    <property type="protein sequence ID" value="RKS92714.1"/>
    <property type="molecule type" value="Genomic_DNA"/>
</dbReference>
<gene>
    <name evidence="2" type="ORF">BC952_2630</name>
</gene>
<dbReference type="AlphaFoldDB" id="A0A495S055"/>
<name>A0A495S055_9FLAO</name>
<dbReference type="RefSeq" id="WP_121365935.1">
    <property type="nucleotide sequence ID" value="NZ_RBXA01000003.1"/>
</dbReference>
<organism evidence="2 3">
    <name type="scientific">Flavobacterium limicola</name>
    <dbReference type="NCBI Taxonomy" id="180441"/>
    <lineage>
        <taxon>Bacteria</taxon>
        <taxon>Pseudomonadati</taxon>
        <taxon>Bacteroidota</taxon>
        <taxon>Flavobacteriia</taxon>
        <taxon>Flavobacteriales</taxon>
        <taxon>Flavobacteriaceae</taxon>
        <taxon>Flavobacterium</taxon>
    </lineage>
</organism>
<sequence length="216" mass="25725">MKIQNLYWVTTPCNSENWFAIATSQKEARNLHDDGEGFDRGYSKAREICSMPNEIFKIYHPEKDNYWPSLELLEKLGFNIAEREFPRIASFDSKVYYEGSGMIKIIEYHTSKFPGLYVVNILNTDKYKVGFTKNLSARLSAFRTAIPFPIRLKFYIMTEFHKELEKELHLFLMPNLTRREWFSLNEVEINALKEKLNELDKSKFHFVDYTEMPYER</sequence>
<dbReference type="Pfam" id="PF13455">
    <property type="entry name" value="MUG113"/>
    <property type="match status" value="1"/>
</dbReference>
<dbReference type="InterPro" id="IPR018306">
    <property type="entry name" value="Phage_T5_Orf172_DNA-bd"/>
</dbReference>
<evidence type="ECO:0000259" key="1">
    <source>
        <dbReference type="SMART" id="SM00974"/>
    </source>
</evidence>
<protein>
    <submittedName>
        <fullName evidence="2">Meiotically Up-regulated Gene 113 (MUG113) protein</fullName>
    </submittedName>
</protein>
<evidence type="ECO:0000313" key="3">
    <source>
        <dbReference type="Proteomes" id="UP000280091"/>
    </source>
</evidence>
<dbReference type="SMART" id="SM00974">
    <property type="entry name" value="T5orf172"/>
    <property type="match status" value="1"/>
</dbReference>
<accession>A0A495S055</accession>
<comment type="caution">
    <text evidence="2">The sequence shown here is derived from an EMBL/GenBank/DDBJ whole genome shotgun (WGS) entry which is preliminary data.</text>
</comment>
<evidence type="ECO:0000313" key="2">
    <source>
        <dbReference type="EMBL" id="RKS92714.1"/>
    </source>
</evidence>
<dbReference type="OrthoDB" id="647741at2"/>